<sequence length="188" mass="21720">MLIFVGLLGCQPAQISIPDKVIEVAKNDSAFRFQNGLLLYKNEPFSGYILVRFPSQKIHSKEGYWQGRAEGIHRKWYENGQLAEQRTYHSNHKNGLHKGWWPNGIPKFDYRFSEDVATGTHHEWFENGQMYSLSTYNNEGQPEGKQQMWYVDGQIKANYVIQNGRRFGLLGAKGCMGENERETTSIKI</sequence>
<accession>A0A7W6EPJ7</accession>
<dbReference type="InterPro" id="IPR011652">
    <property type="entry name" value="MORN_2"/>
</dbReference>
<organism evidence="1 2">
    <name type="scientific">Runella defluvii</name>
    <dbReference type="NCBI Taxonomy" id="370973"/>
    <lineage>
        <taxon>Bacteria</taxon>
        <taxon>Pseudomonadati</taxon>
        <taxon>Bacteroidota</taxon>
        <taxon>Cytophagia</taxon>
        <taxon>Cytophagales</taxon>
        <taxon>Spirosomataceae</taxon>
        <taxon>Runella</taxon>
    </lineage>
</organism>
<gene>
    <name evidence="1" type="ORF">FHS57_001626</name>
</gene>
<dbReference type="SUPFAM" id="SSF82185">
    <property type="entry name" value="Histone H3 K4-specific methyltransferase SET7/9 N-terminal domain"/>
    <property type="match status" value="1"/>
</dbReference>
<dbReference type="RefSeq" id="WP_183972341.1">
    <property type="nucleotide sequence ID" value="NZ_JACIBY010000003.1"/>
</dbReference>
<keyword evidence="2" id="KW-1185">Reference proteome</keyword>
<protein>
    <submittedName>
        <fullName evidence="1">Antitoxin component YwqK of YwqJK toxin-antitoxin module</fullName>
    </submittedName>
</protein>
<evidence type="ECO:0000313" key="1">
    <source>
        <dbReference type="EMBL" id="MBB3837629.1"/>
    </source>
</evidence>
<proteinExistence type="predicted"/>
<dbReference type="Proteomes" id="UP000541352">
    <property type="component" value="Unassembled WGS sequence"/>
</dbReference>
<comment type="caution">
    <text evidence="1">The sequence shown here is derived from an EMBL/GenBank/DDBJ whole genome shotgun (WGS) entry which is preliminary data.</text>
</comment>
<evidence type="ECO:0000313" key="2">
    <source>
        <dbReference type="Proteomes" id="UP000541352"/>
    </source>
</evidence>
<name>A0A7W6EPJ7_9BACT</name>
<dbReference type="AlphaFoldDB" id="A0A7W6EPJ7"/>
<dbReference type="EMBL" id="JACIBY010000003">
    <property type="protein sequence ID" value="MBB3837629.1"/>
    <property type="molecule type" value="Genomic_DNA"/>
</dbReference>
<dbReference type="Pfam" id="PF07661">
    <property type="entry name" value="MORN_2"/>
    <property type="match status" value="2"/>
</dbReference>
<reference evidence="1 2" key="1">
    <citation type="submission" date="2020-08" db="EMBL/GenBank/DDBJ databases">
        <title>Genomic Encyclopedia of Type Strains, Phase IV (KMG-IV): sequencing the most valuable type-strain genomes for metagenomic binning, comparative biology and taxonomic classification.</title>
        <authorList>
            <person name="Goeker M."/>
        </authorList>
    </citation>
    <scope>NUCLEOTIDE SEQUENCE [LARGE SCALE GENOMIC DNA]</scope>
    <source>
        <strain evidence="1 2">DSM 17976</strain>
    </source>
</reference>
<dbReference type="Gene3D" id="3.90.930.1">
    <property type="match status" value="1"/>
</dbReference>